<dbReference type="OMA" id="ERMWEAC"/>
<keyword evidence="7" id="KW-1133">Transmembrane helix</keyword>
<protein>
    <recommendedName>
        <fullName evidence="11">Cadherin domain-containing protein</fullName>
    </recommendedName>
</protein>
<dbReference type="HOGENOM" id="CLU_596641_0_0_1"/>
<dbReference type="InterPro" id="IPR002126">
    <property type="entry name" value="Cadherin-like_dom"/>
</dbReference>
<keyword evidence="4" id="KW-0732">Signal</keyword>
<dbReference type="SMART" id="SM00112">
    <property type="entry name" value="CA"/>
    <property type="match status" value="4"/>
</dbReference>
<dbReference type="AlphaFoldDB" id="A7S9Y2"/>
<feature type="domain" description="Cadherin" evidence="11">
    <location>
        <begin position="103"/>
        <end position="199"/>
    </location>
</feature>
<sequence length="459" mass="47004">SPVFSGTPFSATLTENDPIGTTVLKVIAIDEDSADTLSYSLSGSNSAHFAIGSSTGVITTAQLLDRETVNSYSLTVSVSDGTATVNQALSVTINDANDAPLFTNAPYNATVNENAGSGSVYTVSATDADSDVIAYSIYGHGSDKFSIHSSSGLVTLASAVDFETKSSFVLTVQAADTNGAIATTSLYVDVVNQNDSPAFMGTPYSTSIIESVSFGTTVFRAQAVDEDTADTLSYSLSGTNNAHFAIGELFSIHPTSGVVSVTSALDAEVTSLYVLTVRVSDGKGGVNTSSLSVTVIDVNDRPAFVGAPYAASVSERLPSGTGVVTLIATDQDGDSLTYSISGTNHGHFSISPSTGLIQTAQILDYESVNSYTLTASVTDGSVTVTTSVTISVTNTNDPPTLSSSYYNVSINENDAALSVIDITGSDSDGDTLTYSLTGTGSGDFSMNSATGLITLATAL</sequence>
<feature type="domain" description="Cadherin" evidence="11">
    <location>
        <begin position="200"/>
        <end position="304"/>
    </location>
</feature>
<comment type="subcellular location">
    <subcellularLocation>
        <location evidence="1">Membrane</location>
        <topology evidence="1">Single-pass membrane protein</topology>
    </subcellularLocation>
</comment>
<evidence type="ECO:0000256" key="2">
    <source>
        <dbReference type="ARBA" id="ARBA00022536"/>
    </source>
</evidence>
<keyword evidence="8" id="KW-0472">Membrane</keyword>
<evidence type="ECO:0000313" key="13">
    <source>
        <dbReference type="Proteomes" id="UP000001593"/>
    </source>
</evidence>
<evidence type="ECO:0000256" key="3">
    <source>
        <dbReference type="ARBA" id="ARBA00022692"/>
    </source>
</evidence>
<dbReference type="SUPFAM" id="SSF49313">
    <property type="entry name" value="Cadherin-like"/>
    <property type="match status" value="5"/>
</dbReference>
<keyword evidence="5" id="KW-0677">Repeat</keyword>
<dbReference type="FunFam" id="2.60.40.60:FF:000020">
    <property type="entry name" value="Dachsous cadherin-related 1b"/>
    <property type="match status" value="1"/>
</dbReference>
<dbReference type="EMBL" id="DS469606">
    <property type="protein sequence ID" value="EDO39462.1"/>
    <property type="molecule type" value="Genomic_DNA"/>
</dbReference>
<dbReference type="InParanoid" id="A7S9Y2"/>
<dbReference type="InterPro" id="IPR015919">
    <property type="entry name" value="Cadherin-like_sf"/>
</dbReference>
<keyword evidence="2" id="KW-0245">EGF-like domain</keyword>
<gene>
    <name evidence="12" type="ORF">NEMVEDRAFT_v1g70250</name>
</gene>
<keyword evidence="9" id="KW-1015">Disulfide bond</keyword>
<accession>A7S9Y2</accession>
<evidence type="ECO:0000256" key="1">
    <source>
        <dbReference type="ARBA" id="ARBA00004167"/>
    </source>
</evidence>
<evidence type="ECO:0000313" key="12">
    <source>
        <dbReference type="EMBL" id="EDO39462.1"/>
    </source>
</evidence>
<feature type="non-terminal residue" evidence="12">
    <location>
        <position position="1"/>
    </location>
</feature>
<evidence type="ECO:0000259" key="11">
    <source>
        <dbReference type="PROSITE" id="PS50268"/>
    </source>
</evidence>
<dbReference type="FunFam" id="2.60.40.60:FF:000058">
    <property type="entry name" value="FAT atypical cadherin 3"/>
    <property type="match status" value="1"/>
</dbReference>
<dbReference type="eggNOG" id="KOG1219">
    <property type="taxonomic scope" value="Eukaryota"/>
</dbReference>
<dbReference type="PANTHER" id="PTHR24026">
    <property type="entry name" value="FAT ATYPICAL CADHERIN-RELATED"/>
    <property type="match status" value="1"/>
</dbReference>
<keyword evidence="6 10" id="KW-0106">Calcium</keyword>
<evidence type="ECO:0000256" key="10">
    <source>
        <dbReference type="PROSITE-ProRule" id="PRU00043"/>
    </source>
</evidence>
<keyword evidence="3" id="KW-0812">Transmembrane</keyword>
<dbReference type="GO" id="GO:0007156">
    <property type="term" value="P:homophilic cell adhesion via plasma membrane adhesion molecules"/>
    <property type="evidence" value="ECO:0007669"/>
    <property type="project" value="InterPro"/>
</dbReference>
<evidence type="ECO:0000256" key="8">
    <source>
        <dbReference type="ARBA" id="ARBA00023136"/>
    </source>
</evidence>
<dbReference type="PANTHER" id="PTHR24026:SF126">
    <property type="entry name" value="PROTOCADHERIN FAT 4"/>
    <property type="match status" value="1"/>
</dbReference>
<proteinExistence type="predicted"/>
<dbReference type="Proteomes" id="UP000001593">
    <property type="component" value="Unassembled WGS sequence"/>
</dbReference>
<evidence type="ECO:0000256" key="7">
    <source>
        <dbReference type="ARBA" id="ARBA00022989"/>
    </source>
</evidence>
<feature type="domain" description="Cadherin" evidence="11">
    <location>
        <begin position="305"/>
        <end position="401"/>
    </location>
</feature>
<reference evidence="12 13" key="1">
    <citation type="journal article" date="2007" name="Science">
        <title>Sea anemone genome reveals ancestral eumetazoan gene repertoire and genomic organization.</title>
        <authorList>
            <person name="Putnam N.H."/>
            <person name="Srivastava M."/>
            <person name="Hellsten U."/>
            <person name="Dirks B."/>
            <person name="Chapman J."/>
            <person name="Salamov A."/>
            <person name="Terry A."/>
            <person name="Shapiro H."/>
            <person name="Lindquist E."/>
            <person name="Kapitonov V.V."/>
            <person name="Jurka J."/>
            <person name="Genikhovich G."/>
            <person name="Grigoriev I.V."/>
            <person name="Lucas S.M."/>
            <person name="Steele R.E."/>
            <person name="Finnerty J.R."/>
            <person name="Technau U."/>
            <person name="Martindale M.Q."/>
            <person name="Rokhsar D.S."/>
        </authorList>
    </citation>
    <scope>NUCLEOTIDE SEQUENCE [LARGE SCALE GENOMIC DNA]</scope>
    <source>
        <strain evidence="13">CH2 X CH6</strain>
    </source>
</reference>
<organism evidence="12 13">
    <name type="scientific">Nematostella vectensis</name>
    <name type="common">Starlet sea anemone</name>
    <dbReference type="NCBI Taxonomy" id="45351"/>
    <lineage>
        <taxon>Eukaryota</taxon>
        <taxon>Metazoa</taxon>
        <taxon>Cnidaria</taxon>
        <taxon>Anthozoa</taxon>
        <taxon>Hexacorallia</taxon>
        <taxon>Actiniaria</taxon>
        <taxon>Edwardsiidae</taxon>
        <taxon>Nematostella</taxon>
    </lineage>
</organism>
<feature type="domain" description="Cadherin" evidence="11">
    <location>
        <begin position="5"/>
        <end position="102"/>
    </location>
</feature>
<evidence type="ECO:0000256" key="5">
    <source>
        <dbReference type="ARBA" id="ARBA00022737"/>
    </source>
</evidence>
<evidence type="ECO:0000256" key="6">
    <source>
        <dbReference type="ARBA" id="ARBA00022837"/>
    </source>
</evidence>
<dbReference type="STRING" id="45351.A7S9Y2"/>
<dbReference type="FunFam" id="2.60.40.60:FF:000015">
    <property type="entry name" value="FAT atypical cadherin 1"/>
    <property type="match status" value="1"/>
</dbReference>
<name>A7S9Y2_NEMVE</name>
<dbReference type="Pfam" id="PF00028">
    <property type="entry name" value="Cadherin"/>
    <property type="match status" value="4"/>
</dbReference>
<dbReference type="CDD" id="cd11304">
    <property type="entry name" value="Cadherin_repeat"/>
    <property type="match status" value="4"/>
</dbReference>
<feature type="non-terminal residue" evidence="12">
    <location>
        <position position="459"/>
    </location>
</feature>
<evidence type="ECO:0000256" key="9">
    <source>
        <dbReference type="ARBA" id="ARBA00023157"/>
    </source>
</evidence>
<feature type="domain" description="Cadherin" evidence="11">
    <location>
        <begin position="402"/>
        <end position="459"/>
    </location>
</feature>
<dbReference type="GO" id="GO:0005509">
    <property type="term" value="F:calcium ion binding"/>
    <property type="evidence" value="ECO:0007669"/>
    <property type="project" value="UniProtKB-UniRule"/>
</dbReference>
<dbReference type="Gene3D" id="2.60.40.60">
    <property type="entry name" value="Cadherins"/>
    <property type="match status" value="5"/>
</dbReference>
<keyword evidence="13" id="KW-1185">Reference proteome</keyword>
<evidence type="ECO:0000256" key="4">
    <source>
        <dbReference type="ARBA" id="ARBA00022729"/>
    </source>
</evidence>
<dbReference type="GO" id="GO:0005886">
    <property type="term" value="C:plasma membrane"/>
    <property type="evidence" value="ECO:0007669"/>
    <property type="project" value="UniProtKB-SubCell"/>
</dbReference>
<dbReference type="PRINTS" id="PR00205">
    <property type="entry name" value="CADHERIN"/>
</dbReference>
<dbReference type="PROSITE" id="PS50268">
    <property type="entry name" value="CADHERIN_2"/>
    <property type="match status" value="5"/>
</dbReference>